<evidence type="ECO:0000313" key="2">
    <source>
        <dbReference type="Proteomes" id="UP001139347"/>
    </source>
</evidence>
<dbReference type="AlphaFoldDB" id="A0A9X1WUF1"/>
<evidence type="ECO:0000313" key="1">
    <source>
        <dbReference type="EMBL" id="MCJ8014876.1"/>
    </source>
</evidence>
<protein>
    <submittedName>
        <fullName evidence="1">Uncharacterized protein</fullName>
    </submittedName>
</protein>
<gene>
    <name evidence="1" type="ORF">MUG84_24635</name>
</gene>
<name>A0A9X1WUF1_9BACL</name>
<sequence length="53" mass="6158">MNLSELWHHYEADKRIQGFSPNKMDKRIPKSFNGVRCYPSEDLMSDTKGKSIA</sequence>
<proteinExistence type="predicted"/>
<comment type="caution">
    <text evidence="1">The sequence shown here is derived from an EMBL/GenBank/DDBJ whole genome shotgun (WGS) entry which is preliminary data.</text>
</comment>
<dbReference type="RefSeq" id="WP_244730349.1">
    <property type="nucleotide sequence ID" value="NZ_JALIRP010000016.1"/>
</dbReference>
<accession>A0A9X1WUF1</accession>
<keyword evidence="2" id="KW-1185">Reference proteome</keyword>
<organism evidence="1 2">
    <name type="scientific">Paenibacillus mangrovi</name>
    <dbReference type="NCBI Taxonomy" id="2931978"/>
    <lineage>
        <taxon>Bacteria</taxon>
        <taxon>Bacillati</taxon>
        <taxon>Bacillota</taxon>
        <taxon>Bacilli</taxon>
        <taxon>Bacillales</taxon>
        <taxon>Paenibacillaceae</taxon>
        <taxon>Paenibacillus</taxon>
    </lineage>
</organism>
<dbReference type="EMBL" id="JALIRP010000016">
    <property type="protein sequence ID" value="MCJ8014876.1"/>
    <property type="molecule type" value="Genomic_DNA"/>
</dbReference>
<reference evidence="1" key="1">
    <citation type="submission" date="2022-04" db="EMBL/GenBank/DDBJ databases">
        <title>Paenibacillus mangrovi sp. nov., a novel endophytic bacterium isolated from bark of Kandelia candel.</title>
        <authorList>
            <person name="Tuo L."/>
        </authorList>
    </citation>
    <scope>NUCLEOTIDE SEQUENCE</scope>
    <source>
        <strain evidence="1">KQZ6P-2</strain>
    </source>
</reference>
<dbReference type="Proteomes" id="UP001139347">
    <property type="component" value="Unassembled WGS sequence"/>
</dbReference>